<dbReference type="GO" id="GO:0006508">
    <property type="term" value="P:proteolysis"/>
    <property type="evidence" value="ECO:0007669"/>
    <property type="project" value="UniProtKB-KW"/>
</dbReference>
<protein>
    <submittedName>
        <fullName evidence="1">Ulp1 protease family, C-terminal catalytic domain-containing protein</fullName>
    </submittedName>
</protein>
<sequence>MDSFIDYLERKKYKKCYDLILAETKVVEIPWKTTYNSHDCGVFVIRNMETYLGKGNFLQELKKEGPGQIVQLNMLRAKYMVKILLMSFNEKKKTLLKQAQAYIKTKPKSSKVLTGNDVKVDEELFKQFNEIVIKTINV</sequence>
<dbReference type="GO" id="GO:0008233">
    <property type="term" value="F:peptidase activity"/>
    <property type="evidence" value="ECO:0007669"/>
    <property type="project" value="UniProtKB-KW"/>
</dbReference>
<reference evidence="1" key="1">
    <citation type="journal article" date="2019" name="Sci. Rep.">
        <title>Draft genome of Tanacetum cinerariifolium, the natural source of mosquito coil.</title>
        <authorList>
            <person name="Yamashiro T."/>
            <person name="Shiraishi A."/>
            <person name="Satake H."/>
            <person name="Nakayama K."/>
        </authorList>
    </citation>
    <scope>NUCLEOTIDE SEQUENCE</scope>
</reference>
<name>A0A699K7P8_TANCI</name>
<dbReference type="AlphaFoldDB" id="A0A699K7P8"/>
<dbReference type="EMBL" id="BKCJ010490884">
    <property type="protein sequence ID" value="GFA80280.1"/>
    <property type="molecule type" value="Genomic_DNA"/>
</dbReference>
<dbReference type="InterPro" id="IPR038765">
    <property type="entry name" value="Papain-like_cys_pep_sf"/>
</dbReference>
<keyword evidence="1" id="KW-0645">Protease</keyword>
<dbReference type="SUPFAM" id="SSF54001">
    <property type="entry name" value="Cysteine proteinases"/>
    <property type="match status" value="1"/>
</dbReference>
<accession>A0A699K7P8</accession>
<comment type="caution">
    <text evidence="1">The sequence shown here is derived from an EMBL/GenBank/DDBJ whole genome shotgun (WGS) entry which is preliminary data.</text>
</comment>
<gene>
    <name evidence="1" type="ORF">Tci_652252</name>
</gene>
<dbReference type="Gene3D" id="3.40.395.10">
    <property type="entry name" value="Adenoviral Proteinase, Chain A"/>
    <property type="match status" value="1"/>
</dbReference>
<evidence type="ECO:0000313" key="1">
    <source>
        <dbReference type="EMBL" id="GFA80280.1"/>
    </source>
</evidence>
<proteinExistence type="predicted"/>
<keyword evidence="1" id="KW-0378">Hydrolase</keyword>
<organism evidence="1">
    <name type="scientific">Tanacetum cinerariifolium</name>
    <name type="common">Dalmatian daisy</name>
    <name type="synonym">Chrysanthemum cinerariifolium</name>
    <dbReference type="NCBI Taxonomy" id="118510"/>
    <lineage>
        <taxon>Eukaryota</taxon>
        <taxon>Viridiplantae</taxon>
        <taxon>Streptophyta</taxon>
        <taxon>Embryophyta</taxon>
        <taxon>Tracheophyta</taxon>
        <taxon>Spermatophyta</taxon>
        <taxon>Magnoliopsida</taxon>
        <taxon>eudicotyledons</taxon>
        <taxon>Gunneridae</taxon>
        <taxon>Pentapetalae</taxon>
        <taxon>asterids</taxon>
        <taxon>campanulids</taxon>
        <taxon>Asterales</taxon>
        <taxon>Asteraceae</taxon>
        <taxon>Asteroideae</taxon>
        <taxon>Anthemideae</taxon>
        <taxon>Anthemidinae</taxon>
        <taxon>Tanacetum</taxon>
    </lineage>
</organism>